<keyword evidence="1" id="KW-0687">Ribonucleoprotein</keyword>
<evidence type="ECO:0000313" key="2">
    <source>
        <dbReference type="Proteomes" id="UP000017118"/>
    </source>
</evidence>
<dbReference type="HOGENOM" id="CLU_2467577_0_0_9"/>
<dbReference type="eggNOG" id="ENOG50338VC">
    <property type="taxonomic scope" value="Bacteria"/>
</dbReference>
<dbReference type="AlphaFoldDB" id="U5ML53"/>
<name>U5ML53_CLOSA</name>
<keyword evidence="1" id="KW-0689">Ribosomal protein</keyword>
<gene>
    <name evidence="1" type="primary">rplN</name>
    <name evidence="1" type="ORF">CLSA_c02110</name>
</gene>
<proteinExistence type="predicted"/>
<reference evidence="1 2" key="1">
    <citation type="journal article" date="2013" name="Genome Announc.">
        <title>Complete Genome Sequence of the Solvent Producer Clostridium saccharobutylicum NCP262 (DSM 13864).</title>
        <authorList>
            <person name="Poehlein A."/>
            <person name="Hartwich K."/>
            <person name="Krabben P."/>
            <person name="Ehrenreich A."/>
            <person name="Liebl W."/>
            <person name="Durre P."/>
            <person name="Gottschalk G."/>
            <person name="Daniel R."/>
        </authorList>
    </citation>
    <scope>NUCLEOTIDE SEQUENCE [LARGE SCALE GENOMIC DNA]</scope>
    <source>
        <strain evidence="1">DSM 13864</strain>
    </source>
</reference>
<accession>U5ML53</accession>
<dbReference type="KEGG" id="csb:CLSA_c02110"/>
<dbReference type="Proteomes" id="UP000017118">
    <property type="component" value="Chromosome"/>
</dbReference>
<protein>
    <submittedName>
        <fullName evidence="1">50S ribosomal protein L14</fullName>
    </submittedName>
</protein>
<evidence type="ECO:0000313" key="1">
    <source>
        <dbReference type="EMBL" id="AGX41263.1"/>
    </source>
</evidence>
<dbReference type="GO" id="GO:0005840">
    <property type="term" value="C:ribosome"/>
    <property type="evidence" value="ECO:0007669"/>
    <property type="project" value="UniProtKB-KW"/>
</dbReference>
<organism evidence="1 2">
    <name type="scientific">Clostridium saccharobutylicum DSM 13864</name>
    <dbReference type="NCBI Taxonomy" id="1345695"/>
    <lineage>
        <taxon>Bacteria</taxon>
        <taxon>Bacillati</taxon>
        <taxon>Bacillota</taxon>
        <taxon>Clostridia</taxon>
        <taxon>Eubacteriales</taxon>
        <taxon>Clostridiaceae</taxon>
        <taxon>Clostridium</taxon>
    </lineage>
</organism>
<sequence length="95" mass="10199">MIITAAFSSNLIYEPSALLTPLTDLTTTAFTTSPFLTTPPGVALLTLATITSPMLPNFLLDPPKTLIHIISFAPELSATFNKVCCCIIELPSFQL</sequence>
<dbReference type="EMBL" id="CP006721">
    <property type="protein sequence ID" value="AGX41263.1"/>
    <property type="molecule type" value="Genomic_DNA"/>
</dbReference>
<keyword evidence="2" id="KW-1185">Reference proteome</keyword>